<dbReference type="EMBL" id="CAMPGE010026561">
    <property type="protein sequence ID" value="CAI2384245.1"/>
    <property type="molecule type" value="Genomic_DNA"/>
</dbReference>
<reference evidence="1" key="1">
    <citation type="submission" date="2023-07" db="EMBL/GenBank/DDBJ databases">
        <authorList>
            <consortium name="AG Swart"/>
            <person name="Singh M."/>
            <person name="Singh A."/>
            <person name="Seah K."/>
            <person name="Emmerich C."/>
        </authorList>
    </citation>
    <scope>NUCLEOTIDE SEQUENCE</scope>
    <source>
        <strain evidence="1">DP1</strain>
    </source>
</reference>
<dbReference type="AlphaFoldDB" id="A0AAD2D986"/>
<gene>
    <name evidence="1" type="ORF">ECRASSUSDP1_LOCUS25767</name>
</gene>
<keyword evidence="2" id="KW-1185">Reference proteome</keyword>
<proteinExistence type="predicted"/>
<evidence type="ECO:0000313" key="1">
    <source>
        <dbReference type="EMBL" id="CAI2384245.1"/>
    </source>
</evidence>
<name>A0AAD2D986_EUPCR</name>
<comment type="caution">
    <text evidence="1">The sequence shown here is derived from an EMBL/GenBank/DDBJ whole genome shotgun (WGS) entry which is preliminary data.</text>
</comment>
<organism evidence="1 2">
    <name type="scientific">Euplotes crassus</name>
    <dbReference type="NCBI Taxonomy" id="5936"/>
    <lineage>
        <taxon>Eukaryota</taxon>
        <taxon>Sar</taxon>
        <taxon>Alveolata</taxon>
        <taxon>Ciliophora</taxon>
        <taxon>Intramacronucleata</taxon>
        <taxon>Spirotrichea</taxon>
        <taxon>Hypotrichia</taxon>
        <taxon>Euplotida</taxon>
        <taxon>Euplotidae</taxon>
        <taxon>Moneuplotes</taxon>
    </lineage>
</organism>
<dbReference type="Proteomes" id="UP001295684">
    <property type="component" value="Unassembled WGS sequence"/>
</dbReference>
<protein>
    <submittedName>
        <fullName evidence="1">Uncharacterized protein</fullName>
    </submittedName>
</protein>
<sequence length="564" mass="65241">MQECDIFMKKFSTETRSLWNKNLNLWIKHLEDNLEGIKIDHENIDFWTKNPPIHNCRLYFNDYQIFTKKWTTKIVKFAKALPCMSQIKRIKIDSSGRCQFENREGPAIEKVINNLDKISNVLGHEPSRRPDPTEPPKKHSVYFSDIISAKKYYGIINFKLMIFPKVIQESKILYVDSKYILDNDCVRVCNIEEEDFPFICNLNFGDPRIPIFKNVKKIKLYRDEYNNPLHRIKINKIIRKYYPNLKNVKLDGDFVGICRSAPKLCDIMESTNTKLVRRQSELIWETPILLKAENAIVTRKECEDGEESFKHWYKCTIEVSAKNFTISDKNIYILIFDIISIGNCSKTIQSPSHLKTIEYLQTIEPNSLFSNLNDWLILSTTSLTSISPTYTSFSDCCIESLPSPFSPPTLLPSNLSFYNSLSPSIPFSITCPPIPSTFYIYKLFFHSCRLLHLLAPSASRYCIEVLECAGPRSFKDVFTEEVVERFKAFRVVGLVEKGMGVEEVEEMVERVSRWARMKGCTGVVLKGYEEQVFGEGCVRVQGCKMVKQVARRVKVPMGVKVVIE</sequence>
<evidence type="ECO:0000313" key="2">
    <source>
        <dbReference type="Proteomes" id="UP001295684"/>
    </source>
</evidence>
<accession>A0AAD2D986</accession>